<proteinExistence type="predicted"/>
<dbReference type="EMBL" id="CP024964">
    <property type="protein sequence ID" value="ATZ17805.1"/>
    <property type="molecule type" value="Genomic_DNA"/>
</dbReference>
<name>A0A2K8NVD2_9MOLU</name>
<protein>
    <submittedName>
        <fullName evidence="1">Uncharacterized protein</fullName>
    </submittedName>
</protein>
<gene>
    <name evidence="1" type="ORF">EMELA_v1c02320</name>
</gene>
<dbReference type="KEGG" id="eml:EMELA_v1c02320"/>
<accession>A0A2K8NVD2</accession>
<evidence type="ECO:0000313" key="2">
    <source>
        <dbReference type="Proteomes" id="UP000231896"/>
    </source>
</evidence>
<sequence>MNKSEKIWKFGEWVWVKSPLDNDFEKNKNTKQKRIACILSYNPANAKFKVQMLTNRDLKDSNWILVRKNNEIISGRKHYKVNIWEKGIVGKNEWAYESDLTAKEINILLNIKDKEVYKYDGTFLGYKEELGLFTKTVSNNVNDTIYNSLKDSPEINNLSFENNSINDEDIIDDHEMIMS</sequence>
<dbReference type="RefSeq" id="WP_028124575.1">
    <property type="nucleotide sequence ID" value="NZ_CP024964.1"/>
</dbReference>
<reference evidence="1 2" key="1">
    <citation type="submission" date="2017-11" db="EMBL/GenBank/DDBJ databases">
        <title>Genome sequence of Entomoplasma melaleucae M1 (ATCC 49191).</title>
        <authorList>
            <person name="Lo W.-S."/>
            <person name="Gasparich G.E."/>
            <person name="Kuo C.-H."/>
        </authorList>
    </citation>
    <scope>NUCLEOTIDE SEQUENCE [LARGE SCALE GENOMIC DNA]</scope>
    <source>
        <strain evidence="1 2">M1</strain>
    </source>
</reference>
<dbReference type="AlphaFoldDB" id="A0A2K8NVD2"/>
<evidence type="ECO:0000313" key="1">
    <source>
        <dbReference type="EMBL" id="ATZ17805.1"/>
    </source>
</evidence>
<keyword evidence="2" id="KW-1185">Reference proteome</keyword>
<organism evidence="1 2">
    <name type="scientific">Mesoplasma melaleucae</name>
    <dbReference type="NCBI Taxonomy" id="81459"/>
    <lineage>
        <taxon>Bacteria</taxon>
        <taxon>Bacillati</taxon>
        <taxon>Mycoplasmatota</taxon>
        <taxon>Mollicutes</taxon>
        <taxon>Entomoplasmatales</taxon>
        <taxon>Entomoplasmataceae</taxon>
        <taxon>Mesoplasma</taxon>
    </lineage>
</organism>
<dbReference type="OrthoDB" id="9969956at2"/>
<dbReference type="Proteomes" id="UP000231896">
    <property type="component" value="Chromosome"/>
</dbReference>